<sequence>MKTFYAATLARYVLVDAADKAEAASLGQDALHTLYADLRAKHGRDIPIEIRTVRLANQAEIDLWNFHRRMEGQQ</sequence>
<proteinExistence type="predicted"/>
<name>A0A518J072_9BACT</name>
<gene>
    <name evidence="1" type="ORF">Mal33_47190</name>
</gene>
<dbReference type="Proteomes" id="UP000316770">
    <property type="component" value="Chromosome"/>
</dbReference>
<reference evidence="1 2" key="1">
    <citation type="submission" date="2019-02" db="EMBL/GenBank/DDBJ databases">
        <title>Deep-cultivation of Planctomycetes and their phenomic and genomic characterization uncovers novel biology.</title>
        <authorList>
            <person name="Wiegand S."/>
            <person name="Jogler M."/>
            <person name="Boedeker C."/>
            <person name="Pinto D."/>
            <person name="Vollmers J."/>
            <person name="Rivas-Marin E."/>
            <person name="Kohn T."/>
            <person name="Peeters S.H."/>
            <person name="Heuer A."/>
            <person name="Rast P."/>
            <person name="Oberbeckmann S."/>
            <person name="Bunk B."/>
            <person name="Jeske O."/>
            <person name="Meyerdierks A."/>
            <person name="Storesund J.E."/>
            <person name="Kallscheuer N."/>
            <person name="Luecker S."/>
            <person name="Lage O.M."/>
            <person name="Pohl T."/>
            <person name="Merkel B.J."/>
            <person name="Hornburger P."/>
            <person name="Mueller R.-W."/>
            <person name="Bruemmer F."/>
            <person name="Labrenz M."/>
            <person name="Spormann A.M."/>
            <person name="Op den Camp H."/>
            <person name="Overmann J."/>
            <person name="Amann R."/>
            <person name="Jetten M.S.M."/>
            <person name="Mascher T."/>
            <person name="Medema M.H."/>
            <person name="Devos D.P."/>
            <person name="Kaster A.-K."/>
            <person name="Ovreas L."/>
            <person name="Rohde M."/>
            <person name="Galperin M.Y."/>
            <person name="Jogler C."/>
        </authorList>
    </citation>
    <scope>NUCLEOTIDE SEQUENCE [LARGE SCALE GENOMIC DNA]</scope>
    <source>
        <strain evidence="1 2">Mal33</strain>
    </source>
</reference>
<protein>
    <submittedName>
        <fullName evidence="1">Uncharacterized protein</fullName>
    </submittedName>
</protein>
<evidence type="ECO:0000313" key="1">
    <source>
        <dbReference type="EMBL" id="QDV58695.1"/>
    </source>
</evidence>
<dbReference type="EMBL" id="CP036318">
    <property type="protein sequence ID" value="QDV58695.1"/>
    <property type="molecule type" value="Genomic_DNA"/>
</dbReference>
<evidence type="ECO:0000313" key="2">
    <source>
        <dbReference type="Proteomes" id="UP000316770"/>
    </source>
</evidence>
<keyword evidence="2" id="KW-1185">Reference proteome</keyword>
<accession>A0A518J072</accession>
<dbReference type="RefSeq" id="WP_145289294.1">
    <property type="nucleotide sequence ID" value="NZ_CP036318.1"/>
</dbReference>
<organism evidence="1 2">
    <name type="scientific">Rosistilla oblonga</name>
    <dbReference type="NCBI Taxonomy" id="2527990"/>
    <lineage>
        <taxon>Bacteria</taxon>
        <taxon>Pseudomonadati</taxon>
        <taxon>Planctomycetota</taxon>
        <taxon>Planctomycetia</taxon>
        <taxon>Pirellulales</taxon>
        <taxon>Pirellulaceae</taxon>
        <taxon>Rosistilla</taxon>
    </lineage>
</organism>
<dbReference type="AlphaFoldDB" id="A0A518J072"/>